<gene>
    <name evidence="1" type="ORF">PR048_025441</name>
</gene>
<comment type="caution">
    <text evidence="1">The sequence shown here is derived from an EMBL/GenBank/DDBJ whole genome shotgun (WGS) entry which is preliminary data.</text>
</comment>
<sequence length="127" mass="14597">MMDLANNKSAEDSKKFPEVYFTIKHHEMFWSDVWTDMALEQSLMRNAETIGGLTREFVNWLKDHNHFGQMIDKLASLSSAVVGDTSITCDMVVEKGMDTMKSLYGKMFADVVPRKQDYGPWQQLLLP</sequence>
<organism evidence="1 2">
    <name type="scientific">Dryococelus australis</name>
    <dbReference type="NCBI Taxonomy" id="614101"/>
    <lineage>
        <taxon>Eukaryota</taxon>
        <taxon>Metazoa</taxon>
        <taxon>Ecdysozoa</taxon>
        <taxon>Arthropoda</taxon>
        <taxon>Hexapoda</taxon>
        <taxon>Insecta</taxon>
        <taxon>Pterygota</taxon>
        <taxon>Neoptera</taxon>
        <taxon>Polyneoptera</taxon>
        <taxon>Phasmatodea</taxon>
        <taxon>Verophasmatodea</taxon>
        <taxon>Anareolatae</taxon>
        <taxon>Phasmatidae</taxon>
        <taxon>Eurycanthinae</taxon>
        <taxon>Dryococelus</taxon>
    </lineage>
</organism>
<evidence type="ECO:0000313" key="1">
    <source>
        <dbReference type="EMBL" id="KAJ8874575.1"/>
    </source>
</evidence>
<protein>
    <submittedName>
        <fullName evidence="1">Uncharacterized protein</fullName>
    </submittedName>
</protein>
<evidence type="ECO:0000313" key="2">
    <source>
        <dbReference type="Proteomes" id="UP001159363"/>
    </source>
</evidence>
<dbReference type="EMBL" id="JARBHB010000010">
    <property type="protein sequence ID" value="KAJ8874575.1"/>
    <property type="molecule type" value="Genomic_DNA"/>
</dbReference>
<keyword evidence="2" id="KW-1185">Reference proteome</keyword>
<proteinExistence type="predicted"/>
<accession>A0ABQ9GRE0</accession>
<reference evidence="1 2" key="1">
    <citation type="submission" date="2023-02" db="EMBL/GenBank/DDBJ databases">
        <title>LHISI_Scaffold_Assembly.</title>
        <authorList>
            <person name="Stuart O.P."/>
            <person name="Cleave R."/>
            <person name="Magrath M.J.L."/>
            <person name="Mikheyev A.S."/>
        </authorList>
    </citation>
    <scope>NUCLEOTIDE SEQUENCE [LARGE SCALE GENOMIC DNA]</scope>
    <source>
        <strain evidence="1">Daus_M_001</strain>
        <tissue evidence="1">Leg muscle</tissue>
    </source>
</reference>
<dbReference type="Proteomes" id="UP001159363">
    <property type="component" value="Chromosome 9"/>
</dbReference>
<name>A0ABQ9GRE0_9NEOP</name>